<dbReference type="Pfam" id="PF02911">
    <property type="entry name" value="Formyl_trans_C"/>
    <property type="match status" value="1"/>
</dbReference>
<evidence type="ECO:0000256" key="4">
    <source>
        <dbReference type="ARBA" id="ARBA00022917"/>
    </source>
</evidence>
<dbReference type="Proteomes" id="UP001059252">
    <property type="component" value="Chromosome"/>
</dbReference>
<organism evidence="8 9">
    <name type="scientific">Mycoplasma iguanae</name>
    <dbReference type="NCBI Taxonomy" id="292461"/>
    <lineage>
        <taxon>Bacteria</taxon>
        <taxon>Bacillati</taxon>
        <taxon>Mycoplasmatota</taxon>
        <taxon>Mollicutes</taxon>
        <taxon>Mycoplasmataceae</taxon>
        <taxon>Mycoplasma</taxon>
    </lineage>
</organism>
<reference evidence="8" key="1">
    <citation type="submission" date="2022-08" db="EMBL/GenBank/DDBJ databases">
        <title>Complete genome of Mycoplasma iguanae type strain 2327.</title>
        <authorList>
            <person name="Spergser J."/>
        </authorList>
    </citation>
    <scope>NUCLEOTIDE SEQUENCE</scope>
    <source>
        <strain evidence="8">2327</strain>
    </source>
</reference>
<dbReference type="Pfam" id="PF00551">
    <property type="entry name" value="Formyl_trans_N"/>
    <property type="match status" value="1"/>
</dbReference>
<dbReference type="InterPro" id="IPR011034">
    <property type="entry name" value="Formyl_transferase-like_C_sf"/>
</dbReference>
<dbReference type="PANTHER" id="PTHR11138">
    <property type="entry name" value="METHIONYL-TRNA FORMYLTRANSFERASE"/>
    <property type="match status" value="1"/>
</dbReference>
<dbReference type="NCBIfam" id="TIGR00460">
    <property type="entry name" value="fmt"/>
    <property type="match status" value="1"/>
</dbReference>
<dbReference type="InterPro" id="IPR036477">
    <property type="entry name" value="Formyl_transf_N_sf"/>
</dbReference>
<dbReference type="InterPro" id="IPR002376">
    <property type="entry name" value="Formyl_transf_N"/>
</dbReference>
<dbReference type="Gene3D" id="3.40.50.12230">
    <property type="match status" value="1"/>
</dbReference>
<dbReference type="EMBL" id="CP102734">
    <property type="protein sequence ID" value="UVD81614.1"/>
    <property type="molecule type" value="Genomic_DNA"/>
</dbReference>
<dbReference type="EC" id="2.1.2.9" evidence="2 5"/>
<evidence type="ECO:0000313" key="9">
    <source>
        <dbReference type="Proteomes" id="UP001059252"/>
    </source>
</evidence>
<comment type="function">
    <text evidence="5">Attaches a formyl group to the free amino group of methionyl-tRNA(fMet). The formyl group appears to play a dual role in the initiator identity of N-formylmethionyl-tRNA by promoting its recognition by IF2 and preventing the misappropriation of this tRNA by the elongation apparatus.</text>
</comment>
<proteinExistence type="inferred from homology"/>
<dbReference type="CDD" id="cd08646">
    <property type="entry name" value="FMT_core_Met-tRNA-FMT_N"/>
    <property type="match status" value="1"/>
</dbReference>
<dbReference type="GO" id="GO:0004479">
    <property type="term" value="F:methionyl-tRNA formyltransferase activity"/>
    <property type="evidence" value="ECO:0007669"/>
    <property type="project" value="UniProtKB-EC"/>
</dbReference>
<dbReference type="PANTHER" id="PTHR11138:SF5">
    <property type="entry name" value="METHIONYL-TRNA FORMYLTRANSFERASE, MITOCHONDRIAL"/>
    <property type="match status" value="1"/>
</dbReference>
<comment type="similarity">
    <text evidence="1 5">Belongs to the Fmt family.</text>
</comment>
<sequence>MKKIKLVLLGTPNFAATIFEKLIEDFDVQAIVSQPDRPANRGYKIEPTATKLLAQKHNINVYQPEKIIEIAEILEELKPDFIVSAAFGQYVPLKILNIPLHGSINVHGSLLPKYRGAAPIQHSLINNDTETGISLIYMVKEMDAGDIIATAKINILPEDTAKELFTKLANLAKENISKWIYDLYYQKVKPKMQDHSQATLSPKIDKSFAEIFLTDSCEIALGKIRALNDNPGAFVILDNKRIKIYRASLKLIKNALILELADGKIYCYEYQYESKKRVYVAFK</sequence>
<name>A0ABY5R831_9MOLU</name>
<keyword evidence="9" id="KW-1185">Reference proteome</keyword>
<feature type="domain" description="Formyl transferase N-terminal" evidence="6">
    <location>
        <begin position="6"/>
        <end position="176"/>
    </location>
</feature>
<dbReference type="HAMAP" id="MF_00182">
    <property type="entry name" value="Formyl_trans"/>
    <property type="match status" value="1"/>
</dbReference>
<evidence type="ECO:0000256" key="1">
    <source>
        <dbReference type="ARBA" id="ARBA00010699"/>
    </source>
</evidence>
<dbReference type="InterPro" id="IPR005793">
    <property type="entry name" value="Formyl_trans_C"/>
</dbReference>
<dbReference type="SUPFAM" id="SSF53328">
    <property type="entry name" value="Formyltransferase"/>
    <property type="match status" value="1"/>
</dbReference>
<dbReference type="InterPro" id="IPR041711">
    <property type="entry name" value="Met-tRNA-FMT_N"/>
</dbReference>
<dbReference type="RefSeq" id="WP_258210788.1">
    <property type="nucleotide sequence ID" value="NZ_CP102734.1"/>
</dbReference>
<feature type="domain" description="Formyl transferase C-terminal" evidence="7">
    <location>
        <begin position="203"/>
        <end position="251"/>
    </location>
</feature>
<dbReference type="PROSITE" id="PS00373">
    <property type="entry name" value="GART"/>
    <property type="match status" value="1"/>
</dbReference>
<evidence type="ECO:0000259" key="7">
    <source>
        <dbReference type="Pfam" id="PF02911"/>
    </source>
</evidence>
<evidence type="ECO:0000256" key="2">
    <source>
        <dbReference type="ARBA" id="ARBA00012261"/>
    </source>
</evidence>
<evidence type="ECO:0000256" key="5">
    <source>
        <dbReference type="HAMAP-Rule" id="MF_00182"/>
    </source>
</evidence>
<accession>A0ABY5R831</accession>
<dbReference type="InterPro" id="IPR001555">
    <property type="entry name" value="GART_AS"/>
</dbReference>
<evidence type="ECO:0000313" key="8">
    <source>
        <dbReference type="EMBL" id="UVD81614.1"/>
    </source>
</evidence>
<gene>
    <name evidence="5 8" type="primary">fmt</name>
    <name evidence="8" type="ORF">NV226_02725</name>
</gene>
<comment type="catalytic activity">
    <reaction evidence="5">
        <text>L-methionyl-tRNA(fMet) + (6R)-10-formyltetrahydrofolate = N-formyl-L-methionyl-tRNA(fMet) + (6S)-5,6,7,8-tetrahydrofolate + H(+)</text>
        <dbReference type="Rhea" id="RHEA:24380"/>
        <dbReference type="Rhea" id="RHEA-COMP:9952"/>
        <dbReference type="Rhea" id="RHEA-COMP:9953"/>
        <dbReference type="ChEBI" id="CHEBI:15378"/>
        <dbReference type="ChEBI" id="CHEBI:57453"/>
        <dbReference type="ChEBI" id="CHEBI:78530"/>
        <dbReference type="ChEBI" id="CHEBI:78844"/>
        <dbReference type="ChEBI" id="CHEBI:195366"/>
        <dbReference type="EC" id="2.1.2.9"/>
    </reaction>
</comment>
<feature type="binding site" evidence="5">
    <location>
        <begin position="109"/>
        <end position="112"/>
    </location>
    <ligand>
        <name>(6S)-5,6,7,8-tetrahydrofolate</name>
        <dbReference type="ChEBI" id="CHEBI:57453"/>
    </ligand>
</feature>
<keyword evidence="3 5" id="KW-0808">Transferase</keyword>
<evidence type="ECO:0000259" key="6">
    <source>
        <dbReference type="Pfam" id="PF00551"/>
    </source>
</evidence>
<dbReference type="SUPFAM" id="SSF50486">
    <property type="entry name" value="FMT C-terminal domain-like"/>
    <property type="match status" value="1"/>
</dbReference>
<keyword evidence="4 5" id="KW-0648">Protein biosynthesis</keyword>
<dbReference type="InterPro" id="IPR005794">
    <property type="entry name" value="Fmt"/>
</dbReference>
<evidence type="ECO:0000256" key="3">
    <source>
        <dbReference type="ARBA" id="ARBA00022679"/>
    </source>
</evidence>
<protein>
    <recommendedName>
        <fullName evidence="2 5">Methionyl-tRNA formyltransferase</fullName>
        <ecNumber evidence="2 5">2.1.2.9</ecNumber>
    </recommendedName>
</protein>